<dbReference type="EMBL" id="CAKLPY010000004">
    <property type="protein sequence ID" value="CAH0997636.1"/>
    <property type="molecule type" value="Genomic_DNA"/>
</dbReference>
<organism evidence="1 2">
    <name type="scientific">Emticicia aquatica</name>
    <dbReference type="NCBI Taxonomy" id="1681835"/>
    <lineage>
        <taxon>Bacteria</taxon>
        <taxon>Pseudomonadati</taxon>
        <taxon>Bacteroidota</taxon>
        <taxon>Cytophagia</taxon>
        <taxon>Cytophagales</taxon>
        <taxon>Leadbetterellaceae</taxon>
        <taxon>Emticicia</taxon>
    </lineage>
</organism>
<accession>A0ABM9AV79</accession>
<protein>
    <submittedName>
        <fullName evidence="1">Uncharacterized protein</fullName>
    </submittedName>
</protein>
<evidence type="ECO:0000313" key="1">
    <source>
        <dbReference type="EMBL" id="CAH0997636.1"/>
    </source>
</evidence>
<dbReference type="Proteomes" id="UP000837932">
    <property type="component" value="Unassembled WGS sequence"/>
</dbReference>
<proteinExistence type="predicted"/>
<comment type="caution">
    <text evidence="1">The sequence shown here is derived from an EMBL/GenBank/DDBJ whole genome shotgun (WGS) entry which is preliminary data.</text>
</comment>
<name>A0ABM9AV79_9BACT</name>
<sequence>MKKTLLTVLFSLSVFSIYSQIPKPFDSLKPFQIFINQMKTLSAKLDYGTGFYEITNMQGVVEYSR</sequence>
<reference evidence="1" key="1">
    <citation type="submission" date="2021-12" db="EMBL/GenBank/DDBJ databases">
        <authorList>
            <person name="Rodrigo-Torres L."/>
            <person name="Arahal R. D."/>
            <person name="Lucena T."/>
        </authorList>
    </citation>
    <scope>NUCLEOTIDE SEQUENCE</scope>
    <source>
        <strain evidence="1">CECT 8858</strain>
    </source>
</reference>
<keyword evidence="2" id="KW-1185">Reference proteome</keyword>
<gene>
    <name evidence="1" type="ORF">EMA8858_03770</name>
</gene>
<dbReference type="RefSeq" id="WP_238808445.1">
    <property type="nucleotide sequence ID" value="NZ_CAKLPY010000004.1"/>
</dbReference>
<evidence type="ECO:0000313" key="2">
    <source>
        <dbReference type="Proteomes" id="UP000837932"/>
    </source>
</evidence>